<sequence>MLRPAPGKSVMPSLTSPVGAAQQDLLSLHHPIVSVLIIR</sequence>
<proteinExistence type="predicted"/>
<reference evidence="1" key="1">
    <citation type="submission" date="2017-03" db="EMBL/GenBank/DDBJ databases">
        <title>The mitochondrial genome of the carnivorous plant Utricularia reniformis (Lentibulariaceae): structure, comparative analysis and evolutionary landmarks.</title>
        <authorList>
            <person name="Silva S.R."/>
            <person name="Alvarenga D.O."/>
            <person name="Michael T.P."/>
            <person name="Miranda V.F.O."/>
            <person name="Varani A.M."/>
        </authorList>
    </citation>
    <scope>NUCLEOTIDE SEQUENCE</scope>
</reference>
<dbReference type="EMBL" id="KY774314">
    <property type="protein sequence ID" value="ART30876.1"/>
    <property type="molecule type" value="Genomic_DNA"/>
</dbReference>
<name>A0A1Y0B0B5_9LAMI</name>
<protein>
    <submittedName>
        <fullName evidence="1">Uncharacterized protein</fullName>
    </submittedName>
</protein>
<dbReference type="AlphaFoldDB" id="A0A1Y0B0B5"/>
<keyword evidence="1" id="KW-0496">Mitochondrion</keyword>
<geneLocation type="mitochondrion" evidence="1"/>
<gene>
    <name evidence="1" type="ORF">AEK19_MT0621</name>
</gene>
<organism evidence="1">
    <name type="scientific">Utricularia reniformis</name>
    <dbReference type="NCBI Taxonomy" id="192314"/>
    <lineage>
        <taxon>Eukaryota</taxon>
        <taxon>Viridiplantae</taxon>
        <taxon>Streptophyta</taxon>
        <taxon>Embryophyta</taxon>
        <taxon>Tracheophyta</taxon>
        <taxon>Spermatophyta</taxon>
        <taxon>Magnoliopsida</taxon>
        <taxon>eudicotyledons</taxon>
        <taxon>Gunneridae</taxon>
        <taxon>Pentapetalae</taxon>
        <taxon>asterids</taxon>
        <taxon>lamiids</taxon>
        <taxon>Lamiales</taxon>
        <taxon>Lentibulariaceae</taxon>
        <taxon>Utricularia</taxon>
    </lineage>
</organism>
<evidence type="ECO:0000313" key="1">
    <source>
        <dbReference type="EMBL" id="ART30876.1"/>
    </source>
</evidence>
<accession>A0A1Y0B0B5</accession>